<dbReference type="OMA" id="GRDHKFK"/>
<feature type="region of interest" description="Disordered" evidence="1">
    <location>
        <begin position="25"/>
        <end position="51"/>
    </location>
</feature>
<protein>
    <recommendedName>
        <fullName evidence="4">Syringolide-induced protein 14-1-1</fullName>
    </recommendedName>
</protein>
<evidence type="ECO:0008006" key="4">
    <source>
        <dbReference type="Google" id="ProtNLM"/>
    </source>
</evidence>
<reference evidence="2 3" key="1">
    <citation type="journal article" date="2016" name="Sci. Rep.">
        <title>The genome sequence of the outbreeding globe artichoke constructed de novo incorporating a phase-aware low-pass sequencing strategy of F1 progeny.</title>
        <authorList>
            <person name="Scaglione D."/>
            <person name="Reyes-Chin-Wo S."/>
            <person name="Acquadro A."/>
            <person name="Froenicke L."/>
            <person name="Portis E."/>
            <person name="Beitel C."/>
            <person name="Tirone M."/>
            <person name="Mauro R."/>
            <person name="Lo Monaco A."/>
            <person name="Mauromicale G."/>
            <person name="Faccioli P."/>
            <person name="Cattivelli L."/>
            <person name="Rieseberg L."/>
            <person name="Michelmore R."/>
            <person name="Lanteri S."/>
        </authorList>
    </citation>
    <scope>NUCLEOTIDE SEQUENCE [LARGE SCALE GENOMIC DNA]</scope>
    <source>
        <strain evidence="2">2C</strain>
    </source>
</reference>
<comment type="caution">
    <text evidence="2">The sequence shown here is derived from an EMBL/GenBank/DDBJ whole genome shotgun (WGS) entry which is preliminary data.</text>
</comment>
<feature type="compositionally biased region" description="Basic and acidic residues" evidence="1">
    <location>
        <begin position="36"/>
        <end position="46"/>
    </location>
</feature>
<gene>
    <name evidence="2" type="ORF">Ccrd_016467</name>
</gene>
<accession>A0A103Y9V5</accession>
<evidence type="ECO:0000313" key="3">
    <source>
        <dbReference type="Proteomes" id="UP000243975"/>
    </source>
</evidence>
<dbReference type="STRING" id="59895.A0A103Y9V5"/>
<dbReference type="Gramene" id="KVI05187">
    <property type="protein sequence ID" value="KVI05187"/>
    <property type="gene ID" value="Ccrd_016467"/>
</dbReference>
<dbReference type="PANTHER" id="PTHR34779:SF1">
    <property type="entry name" value="OS09G0542900 PROTEIN"/>
    <property type="match status" value="1"/>
</dbReference>
<evidence type="ECO:0000313" key="2">
    <source>
        <dbReference type="EMBL" id="KVI05187.1"/>
    </source>
</evidence>
<sequence>MEQQKAAAKPISKILKFLPRATSSVSFQNPPLYSPAKDKRSSEKTHKSNLGIGFSGPMVSIIPSDNRRKIKNDSTYALVYEPTSPRVSCMGQVKCKHYRKKLAAASAGATNKLPPTLAKPTNKVSRTTSFTTVRTHYKEDEEEKSAKVDPVVVKSKKKSGIRGLFRGGSVKGGRKSDATNNKSKTELNLHQKAPCLSTMKRFSSGRDAFSNFDWTTQVAPLDSAHRNYFTDDERCGGSDGDEEIKIPSSAPVMERTKGVCDDFIRVGGVNLEPRKEINLWKRRTMAQPKPLQLQTV</sequence>
<feature type="region of interest" description="Disordered" evidence="1">
    <location>
        <begin position="163"/>
        <end position="182"/>
    </location>
</feature>
<organism evidence="2 3">
    <name type="scientific">Cynara cardunculus var. scolymus</name>
    <name type="common">Globe artichoke</name>
    <name type="synonym">Cynara scolymus</name>
    <dbReference type="NCBI Taxonomy" id="59895"/>
    <lineage>
        <taxon>Eukaryota</taxon>
        <taxon>Viridiplantae</taxon>
        <taxon>Streptophyta</taxon>
        <taxon>Embryophyta</taxon>
        <taxon>Tracheophyta</taxon>
        <taxon>Spermatophyta</taxon>
        <taxon>Magnoliopsida</taxon>
        <taxon>eudicotyledons</taxon>
        <taxon>Gunneridae</taxon>
        <taxon>Pentapetalae</taxon>
        <taxon>asterids</taxon>
        <taxon>campanulids</taxon>
        <taxon>Asterales</taxon>
        <taxon>Asteraceae</taxon>
        <taxon>Carduoideae</taxon>
        <taxon>Cardueae</taxon>
        <taxon>Carduinae</taxon>
        <taxon>Cynara</taxon>
    </lineage>
</organism>
<dbReference type="PANTHER" id="PTHR34779">
    <property type="entry name" value="OS09G0542900 PROTEIN"/>
    <property type="match status" value="1"/>
</dbReference>
<name>A0A103Y9V5_CYNCS</name>
<dbReference type="AlphaFoldDB" id="A0A103Y9V5"/>
<dbReference type="InterPro" id="IPR038796">
    <property type="entry name" value="At1g76070-like"/>
</dbReference>
<dbReference type="OrthoDB" id="1926132at2759"/>
<dbReference type="EMBL" id="LEKV01001886">
    <property type="protein sequence ID" value="KVI05187.1"/>
    <property type="molecule type" value="Genomic_DNA"/>
</dbReference>
<proteinExistence type="predicted"/>
<dbReference type="Proteomes" id="UP000243975">
    <property type="component" value="Unassembled WGS sequence"/>
</dbReference>
<keyword evidence="3" id="KW-1185">Reference proteome</keyword>
<evidence type="ECO:0000256" key="1">
    <source>
        <dbReference type="SAM" id="MobiDB-lite"/>
    </source>
</evidence>